<gene>
    <name evidence="7" type="ORF">GCM10023231_42480</name>
</gene>
<feature type="domain" description="DUF4372" evidence="6">
    <location>
        <begin position="4"/>
        <end position="76"/>
    </location>
</feature>
<comment type="similarity">
    <text evidence="1">Belongs to the transposase 11 family.</text>
</comment>
<dbReference type="RefSeq" id="WP_345235365.1">
    <property type="nucleotide sequence ID" value="NZ_BAABIQ010000044.1"/>
</dbReference>
<dbReference type="InterPro" id="IPR025399">
    <property type="entry name" value="DUF4372"/>
</dbReference>
<evidence type="ECO:0000256" key="1">
    <source>
        <dbReference type="ARBA" id="ARBA00010075"/>
    </source>
</evidence>
<dbReference type="Pfam" id="PF01609">
    <property type="entry name" value="DDE_Tnp_1"/>
    <property type="match status" value="1"/>
</dbReference>
<dbReference type="NCBIfam" id="NF033592">
    <property type="entry name" value="transpos_IS4_1"/>
    <property type="match status" value="1"/>
</dbReference>
<dbReference type="PANTHER" id="PTHR33258">
    <property type="entry name" value="TRANSPOSASE INSL FOR INSERTION SEQUENCE ELEMENT IS186A-RELATED"/>
    <property type="match status" value="1"/>
</dbReference>
<keyword evidence="2" id="KW-0815">Transposition</keyword>
<evidence type="ECO:0000256" key="2">
    <source>
        <dbReference type="ARBA" id="ARBA00022578"/>
    </source>
</evidence>
<protein>
    <submittedName>
        <fullName evidence="7">IS4 family transposase</fullName>
    </submittedName>
</protein>
<keyword evidence="8" id="KW-1185">Reference proteome</keyword>
<keyword evidence="4" id="KW-0233">DNA recombination</keyword>
<organism evidence="7 8">
    <name type="scientific">Olivibacter ginsenosidimutans</name>
    <dbReference type="NCBI Taxonomy" id="1176537"/>
    <lineage>
        <taxon>Bacteria</taxon>
        <taxon>Pseudomonadati</taxon>
        <taxon>Bacteroidota</taxon>
        <taxon>Sphingobacteriia</taxon>
        <taxon>Sphingobacteriales</taxon>
        <taxon>Sphingobacteriaceae</taxon>
        <taxon>Olivibacter</taxon>
    </lineage>
</organism>
<dbReference type="Pfam" id="PF14294">
    <property type="entry name" value="DUF4372"/>
    <property type="match status" value="1"/>
</dbReference>
<dbReference type="InterPro" id="IPR002559">
    <property type="entry name" value="Transposase_11"/>
</dbReference>
<dbReference type="Proteomes" id="UP001501411">
    <property type="component" value="Unassembled WGS sequence"/>
</dbReference>
<dbReference type="EMBL" id="BAABIQ010000044">
    <property type="protein sequence ID" value="GAA4808711.1"/>
    <property type="molecule type" value="Genomic_DNA"/>
</dbReference>
<dbReference type="Gene3D" id="3.90.350.10">
    <property type="entry name" value="Transposase Inhibitor Protein From Tn5, Chain A, domain 1"/>
    <property type="match status" value="1"/>
</dbReference>
<proteinExistence type="inferred from homology"/>
<dbReference type="InterPro" id="IPR012337">
    <property type="entry name" value="RNaseH-like_sf"/>
</dbReference>
<evidence type="ECO:0000259" key="6">
    <source>
        <dbReference type="Pfam" id="PF14294"/>
    </source>
</evidence>
<evidence type="ECO:0000256" key="3">
    <source>
        <dbReference type="ARBA" id="ARBA00023125"/>
    </source>
</evidence>
<reference evidence="8" key="1">
    <citation type="journal article" date="2019" name="Int. J. Syst. Evol. Microbiol.">
        <title>The Global Catalogue of Microorganisms (GCM) 10K type strain sequencing project: providing services to taxonomists for standard genome sequencing and annotation.</title>
        <authorList>
            <consortium name="The Broad Institute Genomics Platform"/>
            <consortium name="The Broad Institute Genome Sequencing Center for Infectious Disease"/>
            <person name="Wu L."/>
            <person name="Ma J."/>
        </authorList>
    </citation>
    <scope>NUCLEOTIDE SEQUENCE [LARGE SCALE GENOMIC DNA]</scope>
    <source>
        <strain evidence="8">JCM 18200</strain>
    </source>
</reference>
<feature type="domain" description="Transposase IS4-like" evidence="5">
    <location>
        <begin position="123"/>
        <end position="332"/>
    </location>
</feature>
<name>A0ABP9CFW1_9SPHI</name>
<evidence type="ECO:0000313" key="7">
    <source>
        <dbReference type="EMBL" id="GAA4808711.1"/>
    </source>
</evidence>
<dbReference type="InterPro" id="IPR047952">
    <property type="entry name" value="Transpos_IS4"/>
</dbReference>
<dbReference type="SUPFAM" id="SSF53098">
    <property type="entry name" value="Ribonuclease H-like"/>
    <property type="match status" value="1"/>
</dbReference>
<accession>A0ABP9CFW1</accession>
<sequence length="388" mass="45642">MNQGKYVYSQLMDYASKYVFNKCVERYKGNYRSRNFTCWQQFLCLAFGQLTHRESLRDIVLCLNAQGKKLYHLGFKKQVSRSTLSDANRHRDWRIYADFAAQLMQDAKALYINEPEIGRELQGSVYALDSTLIRLCVEVYQWAHYRSTTAGLKLHTLLDVQHALPELVAITSGKVHDMKILPEINFRPAAFYIMDRAYFDLAQLFRIDRQKAFFVIRARTNLKLATLESAAVERDILMDNIVHFKNYYSKKAYPQPLRYIRSRDPDTGKTVLLLTNHMELDAGMIAGLYRQRWKIELSFKWIKQHLRIKVFWGESENAVKTQLWIALSAYLIVAIVRKKLRIEQSLYEVLQVLSVSLFDRTPITELLNDKQFQISKNDIYKQLNIFNF</sequence>
<dbReference type="PANTHER" id="PTHR33258:SF1">
    <property type="entry name" value="TRANSPOSASE INSL FOR INSERTION SEQUENCE ELEMENT IS186A-RELATED"/>
    <property type="match status" value="1"/>
</dbReference>
<keyword evidence="3" id="KW-0238">DNA-binding</keyword>
<evidence type="ECO:0000259" key="5">
    <source>
        <dbReference type="Pfam" id="PF01609"/>
    </source>
</evidence>
<comment type="caution">
    <text evidence="7">The sequence shown here is derived from an EMBL/GenBank/DDBJ whole genome shotgun (WGS) entry which is preliminary data.</text>
</comment>
<evidence type="ECO:0000256" key="4">
    <source>
        <dbReference type="ARBA" id="ARBA00023172"/>
    </source>
</evidence>
<evidence type="ECO:0000313" key="8">
    <source>
        <dbReference type="Proteomes" id="UP001501411"/>
    </source>
</evidence>